<protein>
    <recommendedName>
        <fullName evidence="3">Class I SAM-dependent methyltransferase</fullName>
    </recommendedName>
</protein>
<name>A0ABU8WDM4_9BURK</name>
<accession>A0ABU8WDM4</accession>
<evidence type="ECO:0008006" key="3">
    <source>
        <dbReference type="Google" id="ProtNLM"/>
    </source>
</evidence>
<reference evidence="1 2" key="1">
    <citation type="submission" date="2024-03" db="EMBL/GenBank/DDBJ databases">
        <title>Novel species of the genus Variovorax.</title>
        <authorList>
            <person name="Liu Q."/>
            <person name="Xin Y.-H."/>
        </authorList>
    </citation>
    <scope>NUCLEOTIDE SEQUENCE [LARGE SCALE GENOMIC DNA]</scope>
    <source>
        <strain evidence="1 2">KACC 18900</strain>
    </source>
</reference>
<comment type="caution">
    <text evidence="1">The sequence shown here is derived from an EMBL/GenBank/DDBJ whole genome shotgun (WGS) entry which is preliminary data.</text>
</comment>
<dbReference type="RefSeq" id="WP_340340219.1">
    <property type="nucleotide sequence ID" value="NZ_JBBKZT010000001.1"/>
</dbReference>
<keyword evidence="2" id="KW-1185">Reference proteome</keyword>
<dbReference type="Proteomes" id="UP001385892">
    <property type="component" value="Unassembled WGS sequence"/>
</dbReference>
<dbReference type="EMBL" id="JBBKZT010000001">
    <property type="protein sequence ID" value="MEJ8845030.1"/>
    <property type="molecule type" value="Genomic_DNA"/>
</dbReference>
<evidence type="ECO:0000313" key="1">
    <source>
        <dbReference type="EMBL" id="MEJ8845030.1"/>
    </source>
</evidence>
<proteinExistence type="predicted"/>
<gene>
    <name evidence="1" type="ORF">WKW82_00105</name>
</gene>
<sequence length="228" mass="25294">MSKKVLFVGAIDGKVELEFLTRMGIENCEVYLTSYLAGPELHTLAEKYDGKHTLHVKEGVDGTKLETRFKTRRFDAIAWLGPTNDDDKGATAALVQSFTQSAARVLKPGGVVYVLQDLRTPNFRPIVKIPGAYFLCEVSLEGRTVTQSATSTSKKVMEGRKDHLFGFKFDESAQPKDVNNVGNAQFEEILSMLMSSKSDMLKKGSYKQGQGAHSKKEISDLIFEFASR</sequence>
<evidence type="ECO:0000313" key="2">
    <source>
        <dbReference type="Proteomes" id="UP001385892"/>
    </source>
</evidence>
<organism evidence="1 2">
    <name type="scientific">Variovorax rhizosphaerae</name>
    <dbReference type="NCBI Taxonomy" id="1836200"/>
    <lineage>
        <taxon>Bacteria</taxon>
        <taxon>Pseudomonadati</taxon>
        <taxon>Pseudomonadota</taxon>
        <taxon>Betaproteobacteria</taxon>
        <taxon>Burkholderiales</taxon>
        <taxon>Comamonadaceae</taxon>
        <taxon>Variovorax</taxon>
    </lineage>
</organism>